<accession>G4ZPG1</accession>
<gene>
    <name evidence="3" type="ORF">PHYSODRAFT_346687</name>
</gene>
<dbReference type="Gene3D" id="3.60.40.10">
    <property type="entry name" value="PPM-type phosphatase domain"/>
    <property type="match status" value="1"/>
</dbReference>
<keyword evidence="4" id="KW-1185">Reference proteome</keyword>
<protein>
    <recommendedName>
        <fullName evidence="2">PPM-type phosphatase domain-containing protein</fullName>
    </recommendedName>
</protein>
<evidence type="ECO:0000313" key="4">
    <source>
        <dbReference type="Proteomes" id="UP000002640"/>
    </source>
</evidence>
<name>G4ZPG1_PHYSP</name>
<sequence length="457" mass="49903">MKSPCREKRLRGRQRSTTSVKTAVDERHTETVVGGLTYNVANCSRSEDDLRTHTKFHGSALRQALFLSGLGLSVLALAHAELTDVGVTHMEAQCDARYAPPEVDGAFSVPLEREEFAPISKSRATRLSSASYKANFPIEDKYAVETTSSGDVFATVLDGHGGWQVSEYARKTLIGNVQKELSYLYKPGTKEPAHGDAKTVSDERVAAAIQRAFGRTDRDLMAEVASAFKLGFGAVARCGSCACLAYVHEGTVHVANAGDIRAVLGKAGKDSDSIVAEPLSNDQNAMVKFEQDKLIKEHPGEANVFTCRHPDSCYVKGALQPTRAFGDFSLKHPEFNGPPYVNGDRSAGRHFSAPYTPPYITAIPEVKSHKLQEGDKFLIIGSDGLWDYLSNEEAVEVVNGQASCGNHDLAGRALVERVLQKAAKRYGMTYQELLSLPPGSHRRRRHDDTTVVVLFFD</sequence>
<dbReference type="SMR" id="G4ZPG1"/>
<dbReference type="InterPro" id="IPR001932">
    <property type="entry name" value="PPM-type_phosphatase-like_dom"/>
</dbReference>
<dbReference type="Proteomes" id="UP000002640">
    <property type="component" value="Unassembled WGS sequence"/>
</dbReference>
<dbReference type="PANTHER" id="PTHR47992">
    <property type="entry name" value="PROTEIN PHOSPHATASE"/>
    <property type="match status" value="1"/>
</dbReference>
<dbReference type="AlphaFoldDB" id="G4ZPG1"/>
<dbReference type="STRING" id="1094619.G4ZPG1"/>
<dbReference type="PROSITE" id="PS51746">
    <property type="entry name" value="PPM_2"/>
    <property type="match status" value="1"/>
</dbReference>
<dbReference type="KEGG" id="psoj:PHYSODRAFT_346687"/>
<dbReference type="OMA" id="SCACLAY"/>
<dbReference type="CDD" id="cd00143">
    <property type="entry name" value="PP2Cc"/>
    <property type="match status" value="1"/>
</dbReference>
<dbReference type="RefSeq" id="XP_009529534.1">
    <property type="nucleotide sequence ID" value="XM_009531239.1"/>
</dbReference>
<dbReference type="EMBL" id="JH159155">
    <property type="protein sequence ID" value="EGZ15785.1"/>
    <property type="molecule type" value="Genomic_DNA"/>
</dbReference>
<dbReference type="GeneID" id="20648814"/>
<dbReference type="InterPro" id="IPR036457">
    <property type="entry name" value="PPM-type-like_dom_sf"/>
</dbReference>
<reference evidence="3 4" key="1">
    <citation type="journal article" date="2006" name="Science">
        <title>Phytophthora genome sequences uncover evolutionary origins and mechanisms of pathogenesis.</title>
        <authorList>
            <person name="Tyler B.M."/>
            <person name="Tripathy S."/>
            <person name="Zhang X."/>
            <person name="Dehal P."/>
            <person name="Jiang R.H."/>
            <person name="Aerts A."/>
            <person name="Arredondo F.D."/>
            <person name="Baxter L."/>
            <person name="Bensasson D."/>
            <person name="Beynon J.L."/>
            <person name="Chapman J."/>
            <person name="Damasceno C.M."/>
            <person name="Dorrance A.E."/>
            <person name="Dou D."/>
            <person name="Dickerman A.W."/>
            <person name="Dubchak I.L."/>
            <person name="Garbelotto M."/>
            <person name="Gijzen M."/>
            <person name="Gordon S.G."/>
            <person name="Govers F."/>
            <person name="Grunwald N.J."/>
            <person name="Huang W."/>
            <person name="Ivors K.L."/>
            <person name="Jones R.W."/>
            <person name="Kamoun S."/>
            <person name="Krampis K."/>
            <person name="Lamour K.H."/>
            <person name="Lee M.K."/>
            <person name="McDonald W.H."/>
            <person name="Medina M."/>
            <person name="Meijer H.J."/>
            <person name="Nordberg E.K."/>
            <person name="Maclean D.J."/>
            <person name="Ospina-Giraldo M.D."/>
            <person name="Morris P.F."/>
            <person name="Phuntumart V."/>
            <person name="Putnam N.H."/>
            <person name="Rash S."/>
            <person name="Rose J.K."/>
            <person name="Sakihama Y."/>
            <person name="Salamov A.A."/>
            <person name="Savidor A."/>
            <person name="Scheuring C.F."/>
            <person name="Smith B.M."/>
            <person name="Sobral B.W."/>
            <person name="Terry A."/>
            <person name="Torto-Alalibo T.A."/>
            <person name="Win J."/>
            <person name="Xu Z."/>
            <person name="Zhang H."/>
            <person name="Grigoriev I.V."/>
            <person name="Rokhsar D.S."/>
            <person name="Boore J.L."/>
        </authorList>
    </citation>
    <scope>NUCLEOTIDE SEQUENCE [LARGE SCALE GENOMIC DNA]</scope>
    <source>
        <strain evidence="3 4">P6497</strain>
    </source>
</reference>
<dbReference type="Pfam" id="PF00481">
    <property type="entry name" value="PP2C"/>
    <property type="match status" value="1"/>
</dbReference>
<feature type="region of interest" description="Disordered" evidence="1">
    <location>
        <begin position="1"/>
        <end position="24"/>
    </location>
</feature>
<feature type="domain" description="PPM-type phosphatase" evidence="2">
    <location>
        <begin position="124"/>
        <end position="456"/>
    </location>
</feature>
<evidence type="ECO:0000313" key="3">
    <source>
        <dbReference type="EMBL" id="EGZ15785.1"/>
    </source>
</evidence>
<evidence type="ECO:0000259" key="2">
    <source>
        <dbReference type="PROSITE" id="PS51746"/>
    </source>
</evidence>
<dbReference type="InParanoid" id="G4ZPG1"/>
<dbReference type="InterPro" id="IPR015655">
    <property type="entry name" value="PP2C"/>
</dbReference>
<proteinExistence type="predicted"/>
<dbReference type="SUPFAM" id="SSF81606">
    <property type="entry name" value="PP2C-like"/>
    <property type="match status" value="1"/>
</dbReference>
<evidence type="ECO:0000256" key="1">
    <source>
        <dbReference type="SAM" id="MobiDB-lite"/>
    </source>
</evidence>
<dbReference type="SMART" id="SM00332">
    <property type="entry name" value="PP2Cc"/>
    <property type="match status" value="1"/>
</dbReference>
<dbReference type="GO" id="GO:0004722">
    <property type="term" value="F:protein serine/threonine phosphatase activity"/>
    <property type="evidence" value="ECO:0007669"/>
    <property type="project" value="InterPro"/>
</dbReference>
<organism evidence="3 4">
    <name type="scientific">Phytophthora sojae (strain P6497)</name>
    <name type="common">Soybean stem and root rot agent</name>
    <name type="synonym">Phytophthora megasperma f. sp. glycines</name>
    <dbReference type="NCBI Taxonomy" id="1094619"/>
    <lineage>
        <taxon>Eukaryota</taxon>
        <taxon>Sar</taxon>
        <taxon>Stramenopiles</taxon>
        <taxon>Oomycota</taxon>
        <taxon>Peronosporomycetes</taxon>
        <taxon>Peronosporales</taxon>
        <taxon>Peronosporaceae</taxon>
        <taxon>Phytophthora</taxon>
    </lineage>
</organism>